<dbReference type="InterPro" id="IPR010930">
    <property type="entry name" value="Flg_bb/hook_C_dom"/>
</dbReference>
<dbReference type="RefSeq" id="WP_054556611.1">
    <property type="nucleotide sequence ID" value="NZ_JAUORK010000001.1"/>
</dbReference>
<dbReference type="GO" id="GO:0009425">
    <property type="term" value="C:bacterial-type flagellum basal body"/>
    <property type="evidence" value="ECO:0007669"/>
    <property type="project" value="UniProtKB-SubCell"/>
</dbReference>
<organism evidence="10 11">
    <name type="scientific">Cobetia amphilecti</name>
    <dbReference type="NCBI Taxonomy" id="1055104"/>
    <lineage>
        <taxon>Bacteria</taxon>
        <taxon>Pseudomonadati</taxon>
        <taxon>Pseudomonadota</taxon>
        <taxon>Gammaproteobacteria</taxon>
        <taxon>Oceanospirillales</taxon>
        <taxon>Halomonadaceae</taxon>
        <taxon>Cobetia</taxon>
    </lineage>
</organism>
<keyword evidence="4 5" id="KW-0975">Bacterial flagellum</keyword>
<dbReference type="InterPro" id="IPR019776">
    <property type="entry name" value="Flagellar_basal_body_rod_CS"/>
</dbReference>
<dbReference type="GO" id="GO:0009424">
    <property type="term" value="C:bacterial-type flagellum hook"/>
    <property type="evidence" value="ECO:0007669"/>
    <property type="project" value="TreeGrafter"/>
</dbReference>
<feature type="domain" description="Flagellar hook protein FlgE D2" evidence="8">
    <location>
        <begin position="160"/>
        <end position="301"/>
    </location>
</feature>
<evidence type="ECO:0000256" key="1">
    <source>
        <dbReference type="ARBA" id="ARBA00004117"/>
    </source>
</evidence>
<dbReference type="NCBIfam" id="TIGR03506">
    <property type="entry name" value="FlgEFG_subfam"/>
    <property type="match status" value="1"/>
</dbReference>
<dbReference type="PANTHER" id="PTHR30435">
    <property type="entry name" value="FLAGELLAR PROTEIN"/>
    <property type="match status" value="1"/>
</dbReference>
<feature type="domain" description="Flagellar basal-body/hook protein C-terminal" evidence="7">
    <location>
        <begin position="374"/>
        <end position="419"/>
    </location>
</feature>
<dbReference type="PANTHER" id="PTHR30435:SF1">
    <property type="entry name" value="FLAGELLAR HOOK PROTEIN FLGE"/>
    <property type="match status" value="1"/>
</dbReference>
<protein>
    <recommendedName>
        <fullName evidence="3 5">Flagellar hook protein FlgE</fullName>
    </recommendedName>
</protein>
<reference evidence="10" key="1">
    <citation type="submission" date="2023-07" db="EMBL/GenBank/DDBJ databases">
        <title>Genome content predicts the carbon catabolic preferences of heterotrophic bacteria.</title>
        <authorList>
            <person name="Gralka M."/>
        </authorList>
    </citation>
    <scope>NUCLEOTIDE SEQUENCE</scope>
    <source>
        <strain evidence="10">C2R13</strain>
    </source>
</reference>
<dbReference type="PROSITE" id="PS00588">
    <property type="entry name" value="FLAGELLA_BB_ROD"/>
    <property type="match status" value="1"/>
</dbReference>
<evidence type="ECO:0000256" key="5">
    <source>
        <dbReference type="RuleBase" id="RU362116"/>
    </source>
</evidence>
<keyword evidence="10" id="KW-0966">Cell projection</keyword>
<gene>
    <name evidence="10" type="primary">flgE</name>
    <name evidence="10" type="ORF">Q4535_00550</name>
</gene>
<evidence type="ECO:0000313" key="11">
    <source>
        <dbReference type="Proteomes" id="UP001170481"/>
    </source>
</evidence>
<dbReference type="Pfam" id="PF07559">
    <property type="entry name" value="FlgE_D2"/>
    <property type="match status" value="1"/>
</dbReference>
<dbReference type="Pfam" id="PF22692">
    <property type="entry name" value="LlgE_F_G_D1"/>
    <property type="match status" value="1"/>
</dbReference>
<dbReference type="Proteomes" id="UP001170481">
    <property type="component" value="Unassembled WGS sequence"/>
</dbReference>
<proteinExistence type="inferred from homology"/>
<dbReference type="InterPro" id="IPR037925">
    <property type="entry name" value="FlgE/F/G-like"/>
</dbReference>
<comment type="function">
    <text evidence="5">A flexible structure which links the flagellar filament to the drive apparatus in the basal body.</text>
</comment>
<evidence type="ECO:0000256" key="3">
    <source>
        <dbReference type="ARBA" id="ARBA00019015"/>
    </source>
</evidence>
<dbReference type="Pfam" id="PF00460">
    <property type="entry name" value="Flg_bb_rod"/>
    <property type="match status" value="1"/>
</dbReference>
<dbReference type="GO" id="GO:0005829">
    <property type="term" value="C:cytosol"/>
    <property type="evidence" value="ECO:0007669"/>
    <property type="project" value="TreeGrafter"/>
</dbReference>
<keyword evidence="10" id="KW-0969">Cilium</keyword>
<evidence type="ECO:0000259" key="7">
    <source>
        <dbReference type="Pfam" id="PF06429"/>
    </source>
</evidence>
<dbReference type="InterPro" id="IPR053967">
    <property type="entry name" value="LlgE_F_G-like_D1"/>
</dbReference>
<dbReference type="InterPro" id="IPR001444">
    <property type="entry name" value="Flag_bb_rod_N"/>
</dbReference>
<evidence type="ECO:0000256" key="4">
    <source>
        <dbReference type="ARBA" id="ARBA00023143"/>
    </source>
</evidence>
<dbReference type="Gene3D" id="2.60.98.20">
    <property type="entry name" value="Flagellar hook protein FlgE"/>
    <property type="match status" value="1"/>
</dbReference>
<accession>A0AAP4WU31</accession>
<dbReference type="GO" id="GO:0071978">
    <property type="term" value="P:bacterial-type flagellum-dependent swarming motility"/>
    <property type="evidence" value="ECO:0007669"/>
    <property type="project" value="TreeGrafter"/>
</dbReference>
<sequence>MAFSQALSGLSAASTNLDVIGNNIANSETVGFKSSEAQFSDIYAGSQAAGIGVQLASVAQDFTSGSLESTGRDLDLAISGDGFLRFSDTSGQIVYSRNGQLNIDAEGYIVTAQGAQLTGYSGEGVTGEPVVLQIPTAPLAAKATQDNIALEVYGAEVALNLDAADLVPATADFDPTDAATYNYASAMTVYDSLGDEHVVTSFYAKTENNTWNVHHVMDFSSKAAELQEQIDEGVADPSVDFDPQTEVITFGAGGQLLDYSQTAQTYALANGASDLSFSIDFTGSTQYANDFEVITLSQNGYTSGSLVGVSFEEDGRVIGSYSNELKQTLGTIALANFANEQGLQPNGDNGWVATASSGVPLVGVPGEGVFGEVQSGVVEASNVDLTTELVDLIIAQRNYQSNAQTIKVQDEVQQSVINMR</sequence>
<dbReference type="InterPro" id="IPR037058">
    <property type="entry name" value="Falgellar_hook_FlgE_sf"/>
</dbReference>
<comment type="subcellular location">
    <subcellularLocation>
        <location evidence="1 5">Bacterial flagellum basal body</location>
    </subcellularLocation>
</comment>
<evidence type="ECO:0000313" key="10">
    <source>
        <dbReference type="EMBL" id="MDO6670595.1"/>
    </source>
</evidence>
<dbReference type="SUPFAM" id="SSF117143">
    <property type="entry name" value="Flagellar hook protein flgE"/>
    <property type="match status" value="1"/>
</dbReference>
<evidence type="ECO:0000259" key="8">
    <source>
        <dbReference type="Pfam" id="PF07559"/>
    </source>
</evidence>
<evidence type="ECO:0000259" key="6">
    <source>
        <dbReference type="Pfam" id="PF00460"/>
    </source>
</evidence>
<name>A0AAP4WU31_9GAMM</name>
<dbReference type="NCBIfam" id="NF004238">
    <property type="entry name" value="PRK05682.1-1"/>
    <property type="match status" value="1"/>
</dbReference>
<feature type="domain" description="Flagellar basal body rod protein N-terminal" evidence="6">
    <location>
        <begin position="6"/>
        <end position="33"/>
    </location>
</feature>
<evidence type="ECO:0000256" key="2">
    <source>
        <dbReference type="ARBA" id="ARBA00009677"/>
    </source>
</evidence>
<dbReference type="InterPro" id="IPR011491">
    <property type="entry name" value="FlgE_D2"/>
</dbReference>
<dbReference type="InterPro" id="IPR020013">
    <property type="entry name" value="Flagellar_FlgE/F/G"/>
</dbReference>
<dbReference type="AlphaFoldDB" id="A0AAP4WU31"/>
<comment type="similarity">
    <text evidence="2 5">Belongs to the flagella basal body rod proteins family.</text>
</comment>
<feature type="domain" description="Flagellar hook protein FlgE/F/G-like D1" evidence="9">
    <location>
        <begin position="77"/>
        <end position="136"/>
    </location>
</feature>
<evidence type="ECO:0000259" key="9">
    <source>
        <dbReference type="Pfam" id="PF22692"/>
    </source>
</evidence>
<keyword evidence="10" id="KW-0282">Flagellum</keyword>
<dbReference type="Pfam" id="PF06429">
    <property type="entry name" value="Flg_bbr_C"/>
    <property type="match status" value="1"/>
</dbReference>
<dbReference type="EMBL" id="JAUORK010000001">
    <property type="protein sequence ID" value="MDO6670595.1"/>
    <property type="molecule type" value="Genomic_DNA"/>
</dbReference>
<comment type="caution">
    <text evidence="10">The sequence shown here is derived from an EMBL/GenBank/DDBJ whole genome shotgun (WGS) entry which is preliminary data.</text>
</comment>